<evidence type="ECO:0008006" key="3">
    <source>
        <dbReference type="Google" id="ProtNLM"/>
    </source>
</evidence>
<comment type="caution">
    <text evidence="1">The sequence shown here is derived from an EMBL/GenBank/DDBJ whole genome shotgun (WGS) entry which is preliminary data.</text>
</comment>
<dbReference type="OMA" id="CVLMMSD"/>
<dbReference type="Proteomes" id="UP000195602">
    <property type="component" value="Unassembled WGS sequence"/>
</dbReference>
<accession>A0AA91T1K9</accession>
<sequence>MSAALIADVEAGNLRKRISEQQYKDTLEQTYEELKAKYGDISTIKFEPEKHLKYYSSDELDQHKYHSTRRLTMEELGLTHKTQISPIGVSDPFPLFTEEATDIMKMECLQKEVFLKYARTSFNSTSGMDCIIRHYAKVRDEVVTPFIYQAWTHPKTIELISTMAGVELEIVMECEIAHVNIGVTSEEVAEQQRKVRAREQALSGKSSGEDIPAIVGWHYDSPPFVCVLMLSDTTNMIGGETYLRMGDQKIAKVPGPQKGSAAVLQGRLIQHLAPKPLGTSERITMVTSFRAKDPNVYEGSVLSTVKPEVNYGSRYHDFYPEWVDYRARLLSERLQNLASAVKAADKFDKKATIDSLKSIEAYLRATYTEMEVSPEEWATIMAKEKDITVAA</sequence>
<protein>
    <recommendedName>
        <fullName evidence="3">Fe2OG dioxygenase domain-containing protein</fullName>
    </recommendedName>
</protein>
<dbReference type="KEGG" id="clus:A9F13_10g02288"/>
<dbReference type="PANTHER" id="PTHR41677:SF1">
    <property type="entry name" value="FE2OG DIOXYGENASE DOMAIN-CONTAINING PROTEIN"/>
    <property type="match status" value="1"/>
</dbReference>
<proteinExistence type="predicted"/>
<dbReference type="AlphaFoldDB" id="A0AA91T1K9"/>
<evidence type="ECO:0000313" key="1">
    <source>
        <dbReference type="EMBL" id="OVF08072.1"/>
    </source>
</evidence>
<evidence type="ECO:0000313" key="2">
    <source>
        <dbReference type="Proteomes" id="UP000195602"/>
    </source>
</evidence>
<dbReference type="PANTHER" id="PTHR41677">
    <property type="entry name" value="YALI0B19030P"/>
    <property type="match status" value="1"/>
</dbReference>
<organism evidence="1 2">
    <name type="scientific">Clavispora lusitaniae</name>
    <name type="common">Candida lusitaniae</name>
    <dbReference type="NCBI Taxonomy" id="36911"/>
    <lineage>
        <taxon>Eukaryota</taxon>
        <taxon>Fungi</taxon>
        <taxon>Dikarya</taxon>
        <taxon>Ascomycota</taxon>
        <taxon>Saccharomycotina</taxon>
        <taxon>Pichiomycetes</taxon>
        <taxon>Metschnikowiaceae</taxon>
        <taxon>Clavispora</taxon>
    </lineage>
</organism>
<name>A0AA91T1K9_CLALS</name>
<reference evidence="1 2" key="1">
    <citation type="submission" date="2017-04" db="EMBL/GenBank/DDBJ databases">
        <title>Draft genome of the yeast Clavispora lusitaniae type strain CBS 6936.</title>
        <authorList>
            <person name="Durrens P."/>
            <person name="Klopp C."/>
            <person name="Biteau N."/>
            <person name="Fitton-Ouhabi V."/>
            <person name="Dementhon K."/>
            <person name="Accoceberry I."/>
            <person name="Sherman D.J."/>
            <person name="Noel T."/>
        </authorList>
    </citation>
    <scope>NUCLEOTIDE SEQUENCE [LARGE SCALE GENOMIC DNA]</scope>
    <source>
        <strain evidence="1 2">CBS 6936</strain>
    </source>
</reference>
<gene>
    <name evidence="1" type="ORF">A9F13_10g02288</name>
</gene>
<dbReference type="EMBL" id="LYUB02000010">
    <property type="protein sequence ID" value="OVF08072.1"/>
    <property type="molecule type" value="Genomic_DNA"/>
</dbReference>